<evidence type="ECO:0000256" key="2">
    <source>
        <dbReference type="SAM" id="SignalP"/>
    </source>
</evidence>
<proteinExistence type="predicted"/>
<evidence type="ECO:0008006" key="5">
    <source>
        <dbReference type="Google" id="ProtNLM"/>
    </source>
</evidence>
<sequence length="170" mass="18175">MSERRLAGIVLIALVALTATGSEAQTPTWLDEMATIDAQIQLLQKQMELDVLLEQRAAQRSSMLPSILTIVGFGDRYSVELLFPNGRIGRYRVGDEIAPEVWISAIRPRGVTVDMAIADGKRRAVALEFAAAGSDATAVATDTATAPAQSPALLQAVRPDPPAINVRAQP</sequence>
<dbReference type="EMBL" id="SMAK01000005">
    <property type="protein sequence ID" value="TCT10731.1"/>
    <property type="molecule type" value="Genomic_DNA"/>
</dbReference>
<dbReference type="Proteomes" id="UP000295678">
    <property type="component" value="Unassembled WGS sequence"/>
</dbReference>
<comment type="caution">
    <text evidence="3">The sequence shown here is derived from an EMBL/GenBank/DDBJ whole genome shotgun (WGS) entry which is preliminary data.</text>
</comment>
<dbReference type="AlphaFoldDB" id="A0A4R3MAX4"/>
<dbReference type="RefSeq" id="WP_132806567.1">
    <property type="nucleotide sequence ID" value="NZ_SMAK01000005.1"/>
</dbReference>
<organism evidence="3 4">
    <name type="scientific">Tepidamorphus gemmatus</name>
    <dbReference type="NCBI Taxonomy" id="747076"/>
    <lineage>
        <taxon>Bacteria</taxon>
        <taxon>Pseudomonadati</taxon>
        <taxon>Pseudomonadota</taxon>
        <taxon>Alphaproteobacteria</taxon>
        <taxon>Hyphomicrobiales</taxon>
        <taxon>Tepidamorphaceae</taxon>
        <taxon>Tepidamorphus</taxon>
    </lineage>
</organism>
<keyword evidence="2" id="KW-0732">Signal</keyword>
<reference evidence="3 4" key="1">
    <citation type="submission" date="2019-03" db="EMBL/GenBank/DDBJ databases">
        <title>Genomic Encyclopedia of Type Strains, Phase IV (KMG-IV): sequencing the most valuable type-strain genomes for metagenomic binning, comparative biology and taxonomic classification.</title>
        <authorList>
            <person name="Goeker M."/>
        </authorList>
    </citation>
    <scope>NUCLEOTIDE SEQUENCE [LARGE SCALE GENOMIC DNA]</scope>
    <source>
        <strain evidence="3 4">DSM 19345</strain>
    </source>
</reference>
<feature type="chain" id="PRO_5020217126" description="Type IV pilus biogenesis protein PilP" evidence="2">
    <location>
        <begin position="25"/>
        <end position="170"/>
    </location>
</feature>
<evidence type="ECO:0000313" key="4">
    <source>
        <dbReference type="Proteomes" id="UP000295678"/>
    </source>
</evidence>
<feature type="signal peptide" evidence="2">
    <location>
        <begin position="1"/>
        <end position="24"/>
    </location>
</feature>
<evidence type="ECO:0000256" key="1">
    <source>
        <dbReference type="SAM" id="MobiDB-lite"/>
    </source>
</evidence>
<dbReference type="OrthoDB" id="57532at2"/>
<accession>A0A4R3MAX4</accession>
<gene>
    <name evidence="3" type="ORF">EDC22_105231</name>
</gene>
<evidence type="ECO:0000313" key="3">
    <source>
        <dbReference type="EMBL" id="TCT10731.1"/>
    </source>
</evidence>
<protein>
    <recommendedName>
        <fullName evidence="5">Type IV pilus biogenesis protein PilP</fullName>
    </recommendedName>
</protein>
<name>A0A4R3MAX4_9HYPH</name>
<feature type="region of interest" description="Disordered" evidence="1">
    <location>
        <begin position="150"/>
        <end position="170"/>
    </location>
</feature>
<keyword evidence="4" id="KW-1185">Reference proteome</keyword>